<feature type="compositionally biased region" description="Low complexity" evidence="1">
    <location>
        <begin position="10"/>
        <end position="20"/>
    </location>
</feature>
<evidence type="ECO:0000313" key="3">
    <source>
        <dbReference type="Proteomes" id="UP001345963"/>
    </source>
</evidence>
<dbReference type="Proteomes" id="UP001345963">
    <property type="component" value="Unassembled WGS sequence"/>
</dbReference>
<proteinExistence type="predicted"/>
<dbReference type="EMBL" id="JAHUTI010054261">
    <property type="protein sequence ID" value="MED6250006.1"/>
    <property type="molecule type" value="Genomic_DNA"/>
</dbReference>
<feature type="non-terminal residue" evidence="2">
    <location>
        <position position="93"/>
    </location>
</feature>
<feature type="region of interest" description="Disordered" evidence="1">
    <location>
        <begin position="1"/>
        <end position="20"/>
    </location>
</feature>
<accession>A0ABU7BJ62</accession>
<reference evidence="2 3" key="1">
    <citation type="submission" date="2021-07" db="EMBL/GenBank/DDBJ databases">
        <authorList>
            <person name="Palmer J.M."/>
        </authorList>
    </citation>
    <scope>NUCLEOTIDE SEQUENCE [LARGE SCALE GENOMIC DNA]</scope>
    <source>
        <strain evidence="2 3">AT_MEX2019</strain>
        <tissue evidence="2">Muscle</tissue>
    </source>
</reference>
<organism evidence="2 3">
    <name type="scientific">Ataeniobius toweri</name>
    <dbReference type="NCBI Taxonomy" id="208326"/>
    <lineage>
        <taxon>Eukaryota</taxon>
        <taxon>Metazoa</taxon>
        <taxon>Chordata</taxon>
        <taxon>Craniata</taxon>
        <taxon>Vertebrata</taxon>
        <taxon>Euteleostomi</taxon>
        <taxon>Actinopterygii</taxon>
        <taxon>Neopterygii</taxon>
        <taxon>Teleostei</taxon>
        <taxon>Neoteleostei</taxon>
        <taxon>Acanthomorphata</taxon>
        <taxon>Ovalentaria</taxon>
        <taxon>Atherinomorphae</taxon>
        <taxon>Cyprinodontiformes</taxon>
        <taxon>Goodeidae</taxon>
        <taxon>Ataeniobius</taxon>
    </lineage>
</organism>
<gene>
    <name evidence="2" type="ORF">ATANTOWER_023023</name>
</gene>
<sequence length="93" mass="10017">VQEPLECHSPDGFVPSSSPDSVVDMEVSRYPDLSFIKLELPSPCPSPTIPISPCTLRKVKQEVKTGSHLQVQSTCLNTDLVTIAITLNPAASQ</sequence>
<feature type="non-terminal residue" evidence="2">
    <location>
        <position position="1"/>
    </location>
</feature>
<name>A0ABU7BJ62_9TELE</name>
<keyword evidence="3" id="KW-1185">Reference proteome</keyword>
<evidence type="ECO:0000313" key="2">
    <source>
        <dbReference type="EMBL" id="MED6250006.1"/>
    </source>
</evidence>
<evidence type="ECO:0000256" key="1">
    <source>
        <dbReference type="SAM" id="MobiDB-lite"/>
    </source>
</evidence>
<protein>
    <submittedName>
        <fullName evidence="2">Uncharacterized protein</fullName>
    </submittedName>
</protein>
<comment type="caution">
    <text evidence="2">The sequence shown here is derived from an EMBL/GenBank/DDBJ whole genome shotgun (WGS) entry which is preliminary data.</text>
</comment>